<comment type="caution">
    <text evidence="2">The sequence shown here is derived from an EMBL/GenBank/DDBJ whole genome shotgun (WGS) entry which is preliminary data.</text>
</comment>
<evidence type="ECO:0000256" key="1">
    <source>
        <dbReference type="SAM" id="MobiDB-lite"/>
    </source>
</evidence>
<organism evidence="2 3">
    <name type="scientific">Mycena citricolor</name>
    <dbReference type="NCBI Taxonomy" id="2018698"/>
    <lineage>
        <taxon>Eukaryota</taxon>
        <taxon>Fungi</taxon>
        <taxon>Dikarya</taxon>
        <taxon>Basidiomycota</taxon>
        <taxon>Agaricomycotina</taxon>
        <taxon>Agaricomycetes</taxon>
        <taxon>Agaricomycetidae</taxon>
        <taxon>Agaricales</taxon>
        <taxon>Marasmiineae</taxon>
        <taxon>Mycenaceae</taxon>
        <taxon>Mycena</taxon>
    </lineage>
</organism>
<feature type="region of interest" description="Disordered" evidence="1">
    <location>
        <begin position="1"/>
        <end position="26"/>
    </location>
</feature>
<feature type="non-terminal residue" evidence="2">
    <location>
        <position position="1"/>
    </location>
</feature>
<evidence type="ECO:0000313" key="2">
    <source>
        <dbReference type="EMBL" id="CAK5268568.1"/>
    </source>
</evidence>
<accession>A0AAD2JYB4</accession>
<dbReference type="AlphaFoldDB" id="A0AAD2JYB4"/>
<proteinExistence type="predicted"/>
<reference evidence="2" key="1">
    <citation type="submission" date="2023-11" db="EMBL/GenBank/DDBJ databases">
        <authorList>
            <person name="De Vega J J."/>
            <person name="De Vega J J."/>
        </authorList>
    </citation>
    <scope>NUCLEOTIDE SEQUENCE</scope>
</reference>
<sequence length="97" mass="10299">GGTKNGILPRTQSESTIFATASRSGSPCFRRRPFILASLSRNSSGSHDPPASGNGTSASTRTTPLSTVAVSVSWADVGTIPGQSMRYIRRNDWIPFT</sequence>
<gene>
    <name evidence="2" type="ORF">MYCIT1_LOCUS11843</name>
</gene>
<feature type="compositionally biased region" description="Polar residues" evidence="1">
    <location>
        <begin position="53"/>
        <end position="63"/>
    </location>
</feature>
<protein>
    <submittedName>
        <fullName evidence="2">Uncharacterized protein</fullName>
    </submittedName>
</protein>
<feature type="non-terminal residue" evidence="2">
    <location>
        <position position="97"/>
    </location>
</feature>
<name>A0AAD2JYB4_9AGAR</name>
<feature type="compositionally biased region" description="Polar residues" evidence="1">
    <location>
        <begin position="10"/>
        <end position="25"/>
    </location>
</feature>
<dbReference type="EMBL" id="CAVNYO010000138">
    <property type="protein sequence ID" value="CAK5268568.1"/>
    <property type="molecule type" value="Genomic_DNA"/>
</dbReference>
<evidence type="ECO:0000313" key="3">
    <source>
        <dbReference type="Proteomes" id="UP001295794"/>
    </source>
</evidence>
<keyword evidence="3" id="KW-1185">Reference proteome</keyword>
<dbReference type="Proteomes" id="UP001295794">
    <property type="component" value="Unassembled WGS sequence"/>
</dbReference>
<feature type="region of interest" description="Disordered" evidence="1">
    <location>
        <begin position="39"/>
        <end position="63"/>
    </location>
</feature>